<organism evidence="1 2">
    <name type="scientific">Coccomyxa viridis</name>
    <dbReference type="NCBI Taxonomy" id="1274662"/>
    <lineage>
        <taxon>Eukaryota</taxon>
        <taxon>Viridiplantae</taxon>
        <taxon>Chlorophyta</taxon>
        <taxon>core chlorophytes</taxon>
        <taxon>Trebouxiophyceae</taxon>
        <taxon>Trebouxiophyceae incertae sedis</taxon>
        <taxon>Coccomyxaceae</taxon>
        <taxon>Coccomyxa</taxon>
    </lineage>
</organism>
<name>A0ABP1FV90_9CHLO</name>
<comment type="caution">
    <text evidence="1">The sequence shown here is derived from an EMBL/GenBank/DDBJ whole genome shotgun (WGS) entry which is preliminary data.</text>
</comment>
<keyword evidence="2" id="KW-1185">Reference proteome</keyword>
<protein>
    <submittedName>
        <fullName evidence="1">G6379 protein</fullName>
    </submittedName>
</protein>
<accession>A0ABP1FV90</accession>
<evidence type="ECO:0000313" key="1">
    <source>
        <dbReference type="EMBL" id="CAL5223808.1"/>
    </source>
</evidence>
<sequence length="173" mass="19242">MMAKTSIVEGDTFRELSKLPGVLEEGTISFSFRPFPSGQEVTEPDDLCHIYILMQPASCRHPVRLLSSDGSRLPSCSTSTNYISGSVMETASTVTDVLKMLGPIQHPDKPHRLLPATNVVGKGVYALYEDGNEVRLLTKLYEQEVSEYPKKTQEELGVYKTGDYRLEVKVRAT</sequence>
<reference evidence="1 2" key="1">
    <citation type="submission" date="2024-06" db="EMBL/GenBank/DDBJ databases">
        <authorList>
            <person name="Kraege A."/>
            <person name="Thomma B."/>
        </authorList>
    </citation>
    <scope>NUCLEOTIDE SEQUENCE [LARGE SCALE GENOMIC DNA]</scope>
</reference>
<proteinExistence type="predicted"/>
<gene>
    <name evidence="1" type="primary">g6379</name>
    <name evidence="1" type="ORF">VP750_LOCUS5467</name>
</gene>
<dbReference type="EMBL" id="CAXHTA020000009">
    <property type="protein sequence ID" value="CAL5223808.1"/>
    <property type="molecule type" value="Genomic_DNA"/>
</dbReference>
<evidence type="ECO:0000313" key="2">
    <source>
        <dbReference type="Proteomes" id="UP001497392"/>
    </source>
</evidence>
<dbReference type="Proteomes" id="UP001497392">
    <property type="component" value="Unassembled WGS sequence"/>
</dbReference>